<name>J9DCB1_EDHAE</name>
<evidence type="ECO:0000256" key="10">
    <source>
        <dbReference type="ARBA" id="ARBA00047821"/>
    </source>
</evidence>
<organism evidence="13 14">
    <name type="scientific">Edhazardia aedis (strain USNM 41457)</name>
    <name type="common">Microsporidian parasite</name>
    <dbReference type="NCBI Taxonomy" id="1003232"/>
    <lineage>
        <taxon>Eukaryota</taxon>
        <taxon>Fungi</taxon>
        <taxon>Fungi incertae sedis</taxon>
        <taxon>Microsporidia</taxon>
        <taxon>Edhazardia</taxon>
    </lineage>
</organism>
<comment type="subcellular location">
    <subcellularLocation>
        <location evidence="2">Cytoplasm</location>
    </subcellularLocation>
    <subcellularLocation>
        <location evidence="1">Nucleus</location>
    </subcellularLocation>
</comment>
<dbReference type="PROSITE" id="PS51186">
    <property type="entry name" value="GNAT"/>
    <property type="match status" value="1"/>
</dbReference>
<evidence type="ECO:0000256" key="1">
    <source>
        <dbReference type="ARBA" id="ARBA00004123"/>
    </source>
</evidence>
<dbReference type="OrthoDB" id="424551at2759"/>
<evidence type="ECO:0000313" key="13">
    <source>
        <dbReference type="EMBL" id="EJW05381.1"/>
    </source>
</evidence>
<dbReference type="PANTHER" id="PTHR20531:SF1">
    <property type="entry name" value="N-ALPHA-ACETYLTRANSFERASE 40"/>
    <property type="match status" value="1"/>
</dbReference>
<accession>J9DCB1</accession>
<evidence type="ECO:0000256" key="5">
    <source>
        <dbReference type="ARBA" id="ARBA00015043"/>
    </source>
</evidence>
<evidence type="ECO:0000256" key="4">
    <source>
        <dbReference type="ARBA" id="ARBA00012950"/>
    </source>
</evidence>
<evidence type="ECO:0000313" key="14">
    <source>
        <dbReference type="Proteomes" id="UP000003163"/>
    </source>
</evidence>
<sequence length="153" mass="18214">MTTSEKISSLSGYEISESNIAWCIETTVDNMSIYVKKHLLKNAKKKSLQNKQNHFLLYFVENELKGFLMYRIEKNNVCFIYEIQVARDYQRQKIGSKLLLNFLKNMEDINKIEIFLNVYRSNESAIRFYEAHGFVKDERFNDIKSLIMKHKHS</sequence>
<dbReference type="EC" id="2.3.1.257" evidence="4"/>
<protein>
    <recommendedName>
        <fullName evidence="5">N-alpha-acetyltransferase 40</fullName>
        <ecNumber evidence="4">2.3.1.257</ecNumber>
    </recommendedName>
</protein>
<dbReference type="Proteomes" id="UP000003163">
    <property type="component" value="Unassembled WGS sequence"/>
</dbReference>
<feature type="domain" description="N-acetyltransferase" evidence="12">
    <location>
        <begin position="5"/>
        <end position="153"/>
    </location>
</feature>
<dbReference type="HOGENOM" id="CLU_1713214_0_0_1"/>
<comment type="catalytic activity">
    <reaction evidence="11">
        <text>N-terminal L-seryl-[histone H4] + acetyl-CoA = N-terminal N(alpha)-acetyl-L-seryl-[histone H4] + CoA + H(+)</text>
        <dbReference type="Rhea" id="RHEA:50596"/>
        <dbReference type="Rhea" id="RHEA-COMP:12740"/>
        <dbReference type="Rhea" id="RHEA-COMP:12743"/>
        <dbReference type="ChEBI" id="CHEBI:15378"/>
        <dbReference type="ChEBI" id="CHEBI:57287"/>
        <dbReference type="ChEBI" id="CHEBI:57288"/>
        <dbReference type="ChEBI" id="CHEBI:64738"/>
        <dbReference type="ChEBI" id="CHEBI:83690"/>
        <dbReference type="EC" id="2.3.1.257"/>
    </reaction>
</comment>
<evidence type="ECO:0000256" key="2">
    <source>
        <dbReference type="ARBA" id="ARBA00004496"/>
    </source>
</evidence>
<evidence type="ECO:0000256" key="6">
    <source>
        <dbReference type="ARBA" id="ARBA00022490"/>
    </source>
</evidence>
<dbReference type="SUPFAM" id="SSF55729">
    <property type="entry name" value="Acyl-CoA N-acyltransferases (Nat)"/>
    <property type="match status" value="1"/>
</dbReference>
<dbReference type="PANTHER" id="PTHR20531">
    <property type="entry name" value="N-ALPHA-ACETYLTRANSFERASE 40"/>
    <property type="match status" value="1"/>
</dbReference>
<keyword evidence="8" id="KW-0539">Nucleus</keyword>
<reference evidence="13 14" key="1">
    <citation type="submission" date="2011-08" db="EMBL/GenBank/DDBJ databases">
        <authorList>
            <person name="Liu Z.J."/>
            <person name="Shi F.L."/>
            <person name="Lu J.Q."/>
            <person name="Li M."/>
            <person name="Wang Z.L."/>
        </authorList>
    </citation>
    <scope>NUCLEOTIDE SEQUENCE [LARGE SCALE GENOMIC DNA]</scope>
    <source>
        <strain evidence="13 14">USNM 41457</strain>
    </source>
</reference>
<dbReference type="InParanoid" id="J9DCB1"/>
<dbReference type="AlphaFoldDB" id="J9DCB1"/>
<dbReference type="GO" id="GO:0010485">
    <property type="term" value="F:histone H4 acetyltransferase activity"/>
    <property type="evidence" value="ECO:0007669"/>
    <property type="project" value="InterPro"/>
</dbReference>
<dbReference type="Gene3D" id="3.40.630.30">
    <property type="match status" value="1"/>
</dbReference>
<dbReference type="VEuPathDB" id="MicrosporidiaDB:EDEG_00579"/>
<dbReference type="InterPro" id="IPR000182">
    <property type="entry name" value="GNAT_dom"/>
</dbReference>
<dbReference type="GO" id="GO:0043998">
    <property type="term" value="F:histone H2A acetyltransferase activity"/>
    <property type="evidence" value="ECO:0007669"/>
    <property type="project" value="InterPro"/>
</dbReference>
<keyword evidence="6" id="KW-0963">Cytoplasm</keyword>
<comment type="caution">
    <text evidence="13">The sequence shown here is derived from an EMBL/GenBank/DDBJ whole genome shotgun (WGS) entry which is preliminary data.</text>
</comment>
<proteinExistence type="inferred from homology"/>
<comment type="catalytic activity">
    <reaction evidence="10">
        <text>N-terminal L-seryl-[histone H2A] + acetyl-CoA = N-terminal N(alpha)-acetyl-L-seryl-[histone H2A] + CoA + H(+)</text>
        <dbReference type="Rhea" id="RHEA:50600"/>
        <dbReference type="Rhea" id="RHEA-COMP:12742"/>
        <dbReference type="Rhea" id="RHEA-COMP:12744"/>
        <dbReference type="ChEBI" id="CHEBI:15378"/>
        <dbReference type="ChEBI" id="CHEBI:57287"/>
        <dbReference type="ChEBI" id="CHEBI:57288"/>
        <dbReference type="ChEBI" id="CHEBI:64738"/>
        <dbReference type="ChEBI" id="CHEBI:83690"/>
        <dbReference type="EC" id="2.3.1.257"/>
    </reaction>
</comment>
<evidence type="ECO:0000256" key="11">
    <source>
        <dbReference type="ARBA" id="ARBA00049524"/>
    </source>
</evidence>
<dbReference type="GO" id="GO:0005737">
    <property type="term" value="C:cytoplasm"/>
    <property type="evidence" value="ECO:0007669"/>
    <property type="project" value="UniProtKB-SubCell"/>
</dbReference>
<dbReference type="InterPro" id="IPR016181">
    <property type="entry name" value="Acyl_CoA_acyltransferase"/>
</dbReference>
<gene>
    <name evidence="13" type="ORF">EDEG_00579</name>
</gene>
<keyword evidence="9" id="KW-0012">Acyltransferase</keyword>
<evidence type="ECO:0000256" key="3">
    <source>
        <dbReference type="ARBA" id="ARBA00008870"/>
    </source>
</evidence>
<dbReference type="GO" id="GO:1990189">
    <property type="term" value="F:protein N-terminal-serine acetyltransferase activity"/>
    <property type="evidence" value="ECO:0007669"/>
    <property type="project" value="UniProtKB-EC"/>
</dbReference>
<dbReference type="CDD" id="cd04301">
    <property type="entry name" value="NAT_SF"/>
    <property type="match status" value="1"/>
</dbReference>
<dbReference type="InterPro" id="IPR039949">
    <property type="entry name" value="NAA40"/>
</dbReference>
<keyword evidence="7" id="KW-0808">Transferase</keyword>
<comment type="similarity">
    <text evidence="3">Belongs to the acetyltransferase family. NAA40 subfamily.</text>
</comment>
<dbReference type="GO" id="GO:0005634">
    <property type="term" value="C:nucleus"/>
    <property type="evidence" value="ECO:0007669"/>
    <property type="project" value="UniProtKB-SubCell"/>
</dbReference>
<reference evidence="14" key="2">
    <citation type="submission" date="2015-07" db="EMBL/GenBank/DDBJ databases">
        <title>Contrasting host-pathogen interactions and genome evolution in two generalist and specialist microsporidian pathogens of mosquitoes.</title>
        <authorList>
            <consortium name="The Broad Institute Genomics Platform"/>
            <consortium name="The Broad Institute Genome Sequencing Center for Infectious Disease"/>
            <person name="Cuomo C.A."/>
            <person name="Sanscrainte N.D."/>
            <person name="Goldberg J.M."/>
            <person name="Heiman D."/>
            <person name="Young S."/>
            <person name="Zeng Q."/>
            <person name="Becnel J.J."/>
            <person name="Birren B.W."/>
        </authorList>
    </citation>
    <scope>NUCLEOTIDE SEQUENCE [LARGE SCALE GENOMIC DNA]</scope>
    <source>
        <strain evidence="14">USNM 41457</strain>
    </source>
</reference>
<evidence type="ECO:0000256" key="7">
    <source>
        <dbReference type="ARBA" id="ARBA00022679"/>
    </source>
</evidence>
<dbReference type="OMA" id="ANERCYE"/>
<dbReference type="Pfam" id="PF00583">
    <property type="entry name" value="Acetyltransf_1"/>
    <property type="match status" value="1"/>
</dbReference>
<keyword evidence="14" id="KW-1185">Reference proteome</keyword>
<evidence type="ECO:0000256" key="9">
    <source>
        <dbReference type="ARBA" id="ARBA00023315"/>
    </source>
</evidence>
<evidence type="ECO:0000256" key="8">
    <source>
        <dbReference type="ARBA" id="ARBA00023242"/>
    </source>
</evidence>
<evidence type="ECO:0000259" key="12">
    <source>
        <dbReference type="PROSITE" id="PS51186"/>
    </source>
</evidence>
<dbReference type="EMBL" id="AFBI03000007">
    <property type="protein sequence ID" value="EJW05381.1"/>
    <property type="molecule type" value="Genomic_DNA"/>
</dbReference>